<dbReference type="Gene3D" id="2.130.10.130">
    <property type="entry name" value="Integrin alpha, N-terminal"/>
    <property type="match status" value="1"/>
</dbReference>
<feature type="region of interest" description="Disordered" evidence="9">
    <location>
        <begin position="319"/>
        <end position="348"/>
    </location>
</feature>
<evidence type="ECO:0000313" key="12">
    <source>
        <dbReference type="Proteomes" id="UP001500842"/>
    </source>
</evidence>
<dbReference type="Pfam" id="PF13517">
    <property type="entry name" value="FG-GAP_3"/>
    <property type="match status" value="1"/>
</dbReference>
<dbReference type="SUPFAM" id="SSF56112">
    <property type="entry name" value="Protein kinase-like (PK-like)"/>
    <property type="match status" value="1"/>
</dbReference>
<keyword evidence="5 8" id="KW-0547">Nucleotide-binding</keyword>
<dbReference type="InterPro" id="IPR011009">
    <property type="entry name" value="Kinase-like_dom_sf"/>
</dbReference>
<evidence type="ECO:0000256" key="5">
    <source>
        <dbReference type="ARBA" id="ARBA00022741"/>
    </source>
</evidence>
<dbReference type="Gene3D" id="3.30.200.20">
    <property type="entry name" value="Phosphorylase Kinase, domain 1"/>
    <property type="match status" value="1"/>
</dbReference>
<evidence type="ECO:0000256" key="7">
    <source>
        <dbReference type="ARBA" id="ARBA00022840"/>
    </source>
</evidence>
<dbReference type="Proteomes" id="UP001500842">
    <property type="component" value="Unassembled WGS sequence"/>
</dbReference>
<dbReference type="EMBL" id="BAAAOR010000030">
    <property type="protein sequence ID" value="GAA1536592.1"/>
    <property type="molecule type" value="Genomic_DNA"/>
</dbReference>
<proteinExistence type="predicted"/>
<dbReference type="SUPFAM" id="SSF69318">
    <property type="entry name" value="Integrin alpha N-terminal domain"/>
    <property type="match status" value="1"/>
</dbReference>
<evidence type="ECO:0000256" key="3">
    <source>
        <dbReference type="ARBA" id="ARBA00022679"/>
    </source>
</evidence>
<accession>A0ABN2BBH3</accession>
<dbReference type="PROSITE" id="PS50011">
    <property type="entry name" value="PROTEIN_KINASE_DOM"/>
    <property type="match status" value="1"/>
</dbReference>
<evidence type="ECO:0000256" key="8">
    <source>
        <dbReference type="PROSITE-ProRule" id="PRU10141"/>
    </source>
</evidence>
<dbReference type="InterPro" id="IPR028994">
    <property type="entry name" value="Integrin_alpha_N"/>
</dbReference>
<dbReference type="PROSITE" id="PS00107">
    <property type="entry name" value="PROTEIN_KINASE_ATP"/>
    <property type="match status" value="1"/>
</dbReference>
<dbReference type="InterPro" id="IPR013517">
    <property type="entry name" value="FG-GAP"/>
</dbReference>
<evidence type="ECO:0000259" key="10">
    <source>
        <dbReference type="PROSITE" id="PS50011"/>
    </source>
</evidence>
<gene>
    <name evidence="11" type="ORF">GCM10009788_44230</name>
</gene>
<keyword evidence="4" id="KW-0732">Signal</keyword>
<keyword evidence="12" id="KW-1185">Reference proteome</keyword>
<feature type="domain" description="Protein kinase" evidence="10">
    <location>
        <begin position="13"/>
        <end position="271"/>
    </location>
</feature>
<dbReference type="InterPro" id="IPR008271">
    <property type="entry name" value="Ser/Thr_kinase_AS"/>
</dbReference>
<organism evidence="11 12">
    <name type="scientific">Nocardioides humi</name>
    <dbReference type="NCBI Taxonomy" id="449461"/>
    <lineage>
        <taxon>Bacteria</taxon>
        <taxon>Bacillati</taxon>
        <taxon>Actinomycetota</taxon>
        <taxon>Actinomycetes</taxon>
        <taxon>Propionibacteriales</taxon>
        <taxon>Nocardioidaceae</taxon>
        <taxon>Nocardioides</taxon>
    </lineage>
</organism>
<dbReference type="PANTHER" id="PTHR43289:SF6">
    <property type="entry name" value="SERINE_THREONINE-PROTEIN KINASE NEKL-3"/>
    <property type="match status" value="1"/>
</dbReference>
<dbReference type="SMART" id="SM00220">
    <property type="entry name" value="S_TKc"/>
    <property type="match status" value="1"/>
</dbReference>
<evidence type="ECO:0000256" key="4">
    <source>
        <dbReference type="ARBA" id="ARBA00022729"/>
    </source>
</evidence>
<dbReference type="Gene3D" id="1.10.510.10">
    <property type="entry name" value="Transferase(Phosphotransferase) domain 1"/>
    <property type="match status" value="1"/>
</dbReference>
<dbReference type="Pfam" id="PF00069">
    <property type="entry name" value="Pkinase"/>
    <property type="match status" value="1"/>
</dbReference>
<reference evidence="11 12" key="1">
    <citation type="journal article" date="2019" name="Int. J. Syst. Evol. Microbiol.">
        <title>The Global Catalogue of Microorganisms (GCM) 10K type strain sequencing project: providing services to taxonomists for standard genome sequencing and annotation.</title>
        <authorList>
            <consortium name="The Broad Institute Genomics Platform"/>
            <consortium name="The Broad Institute Genome Sequencing Center for Infectious Disease"/>
            <person name="Wu L."/>
            <person name="Ma J."/>
        </authorList>
    </citation>
    <scope>NUCLEOTIDE SEQUENCE [LARGE SCALE GENOMIC DNA]</scope>
    <source>
        <strain evidence="11 12">JCM 14942</strain>
    </source>
</reference>
<keyword evidence="6" id="KW-0418">Kinase</keyword>
<evidence type="ECO:0000256" key="2">
    <source>
        <dbReference type="ARBA" id="ARBA00022527"/>
    </source>
</evidence>
<dbReference type="InterPro" id="IPR017441">
    <property type="entry name" value="Protein_kinase_ATP_BS"/>
</dbReference>
<keyword evidence="2" id="KW-0723">Serine/threonine-protein kinase</keyword>
<evidence type="ECO:0000256" key="1">
    <source>
        <dbReference type="ARBA" id="ARBA00012513"/>
    </source>
</evidence>
<keyword evidence="7 8" id="KW-0067">ATP-binding</keyword>
<dbReference type="CDD" id="cd14014">
    <property type="entry name" value="STKc_PknB_like"/>
    <property type="match status" value="1"/>
</dbReference>
<name>A0ABN2BBH3_9ACTN</name>
<dbReference type="PANTHER" id="PTHR43289">
    <property type="entry name" value="MITOGEN-ACTIVATED PROTEIN KINASE KINASE KINASE 20-RELATED"/>
    <property type="match status" value="1"/>
</dbReference>
<evidence type="ECO:0000256" key="9">
    <source>
        <dbReference type="SAM" id="MobiDB-lite"/>
    </source>
</evidence>
<dbReference type="EC" id="2.7.11.1" evidence="1"/>
<feature type="binding site" evidence="8">
    <location>
        <position position="42"/>
    </location>
    <ligand>
        <name>ATP</name>
        <dbReference type="ChEBI" id="CHEBI:30616"/>
    </ligand>
</feature>
<keyword evidence="3" id="KW-0808">Transferase</keyword>
<sequence length="680" mass="70217">MSDLGPGSVVGDYRLGERIGMGGMGVVHGGVDLRLDRRVAIKILSGRLAGDPAQLARFDREARALSTLDSPYVVRIFDHGVAGGAPYIVTQYVGGGDLGRLLSVRGPMPVAAAARVCGQVARALAAAHAAGIVHRDVKPGNVLIADPEAPRPHALLADFGVAHTRDARLTVAGAVVGTADYLAPELADGAEPSTASDVYALGCLLWACLSGGAPPYGGSEIEVALAHRSAPVPQLPGRGAGVRQVNTVLRQTLAKHPADRTTRADRVAELLREIAEGADGADGAGGAPGRRTVPRVAVGIAAAVVAVVAVAALGTGVHLLRDRGPTPGESTRPAPDVSSGAPAAEGPELTVTAPAAGATRADLTWRTGVTGFSGPATATSDLAEGALPLLADLDGTGAAQRVDLRLRADGRGRSVPVVTRHDDGRVFEGTALPARRLAVAVADVDGDGDDDLALVGARAPLRVWVMPAEEGGYGPPALWLEADRPRSVVAVEAGDLDGDGDDDLVVRAAGRPDQDAGSLELLRAEAGGRFAATPPALLQAGPLDDVTMRVADVDGDGRAEAVLYVAPYRDRDVRVDVLTYADDGWSPPVRWLAYEGADIWLIEDWRALLTVVDVDADGRDDLVRISGPDPDNGWLLDVLRSSGQAFERPPTATTWACGEQCSLAPVVVWARAGLAAVARY</sequence>
<dbReference type="InterPro" id="IPR000719">
    <property type="entry name" value="Prot_kinase_dom"/>
</dbReference>
<evidence type="ECO:0000313" key="11">
    <source>
        <dbReference type="EMBL" id="GAA1536592.1"/>
    </source>
</evidence>
<evidence type="ECO:0000256" key="6">
    <source>
        <dbReference type="ARBA" id="ARBA00022777"/>
    </source>
</evidence>
<dbReference type="PROSITE" id="PS00108">
    <property type="entry name" value="PROTEIN_KINASE_ST"/>
    <property type="match status" value="1"/>
</dbReference>
<comment type="caution">
    <text evidence="11">The sequence shown here is derived from an EMBL/GenBank/DDBJ whole genome shotgun (WGS) entry which is preliminary data.</text>
</comment>
<protein>
    <recommendedName>
        <fullName evidence="1">non-specific serine/threonine protein kinase</fullName>
        <ecNumber evidence="1">2.7.11.1</ecNumber>
    </recommendedName>
</protein>
<dbReference type="RefSeq" id="WP_141007609.1">
    <property type="nucleotide sequence ID" value="NZ_BAAAOR010000030.1"/>
</dbReference>